<feature type="non-terminal residue" evidence="3">
    <location>
        <position position="1"/>
    </location>
</feature>
<comment type="caution">
    <text evidence="3">The sequence shown here is derived from an EMBL/GenBank/DDBJ whole genome shotgun (WGS) entry which is preliminary data.</text>
</comment>
<evidence type="ECO:0000313" key="4">
    <source>
        <dbReference type="Proteomes" id="UP001239445"/>
    </source>
</evidence>
<feature type="region of interest" description="Disordered" evidence="1">
    <location>
        <begin position="1"/>
        <end position="22"/>
    </location>
</feature>
<dbReference type="PANTHER" id="PTHR35394">
    <property type="entry name" value="DUF3176 DOMAIN-CONTAINING PROTEIN"/>
    <property type="match status" value="1"/>
</dbReference>
<proteinExistence type="predicted"/>
<feature type="transmembrane region" description="Helical" evidence="2">
    <location>
        <begin position="71"/>
        <end position="96"/>
    </location>
</feature>
<dbReference type="EMBL" id="MU839829">
    <property type="protein sequence ID" value="KAK1757953.1"/>
    <property type="molecule type" value="Genomic_DNA"/>
</dbReference>
<keyword evidence="2" id="KW-1133">Transmembrane helix</keyword>
<keyword evidence="4" id="KW-1185">Reference proteome</keyword>
<dbReference type="Pfam" id="PF11374">
    <property type="entry name" value="DUF3176"/>
    <property type="match status" value="1"/>
</dbReference>
<protein>
    <submittedName>
        <fullName evidence="3">Uncharacterized protein</fullName>
    </submittedName>
</protein>
<organism evidence="3 4">
    <name type="scientific">Echria macrotheca</name>
    <dbReference type="NCBI Taxonomy" id="438768"/>
    <lineage>
        <taxon>Eukaryota</taxon>
        <taxon>Fungi</taxon>
        <taxon>Dikarya</taxon>
        <taxon>Ascomycota</taxon>
        <taxon>Pezizomycotina</taxon>
        <taxon>Sordariomycetes</taxon>
        <taxon>Sordariomycetidae</taxon>
        <taxon>Sordariales</taxon>
        <taxon>Schizotheciaceae</taxon>
        <taxon>Echria</taxon>
    </lineage>
</organism>
<dbReference type="InterPro" id="IPR021514">
    <property type="entry name" value="DUF3176"/>
</dbReference>
<keyword evidence="2" id="KW-0812">Transmembrane</keyword>
<feature type="transmembrane region" description="Helical" evidence="2">
    <location>
        <begin position="108"/>
        <end position="130"/>
    </location>
</feature>
<evidence type="ECO:0000256" key="2">
    <source>
        <dbReference type="SAM" id="Phobius"/>
    </source>
</evidence>
<evidence type="ECO:0000313" key="3">
    <source>
        <dbReference type="EMBL" id="KAK1757953.1"/>
    </source>
</evidence>
<feature type="compositionally biased region" description="Polar residues" evidence="1">
    <location>
        <begin position="1"/>
        <end position="17"/>
    </location>
</feature>
<name>A0AAJ0BIT3_9PEZI</name>
<feature type="region of interest" description="Disordered" evidence="1">
    <location>
        <begin position="38"/>
        <end position="58"/>
    </location>
</feature>
<accession>A0AAJ0BIT3</accession>
<dbReference type="PANTHER" id="PTHR35394:SF5">
    <property type="entry name" value="DUF3176 DOMAIN-CONTAINING PROTEIN"/>
    <property type="match status" value="1"/>
</dbReference>
<gene>
    <name evidence="3" type="ORF">QBC47DRAFT_294486</name>
</gene>
<dbReference type="AlphaFoldDB" id="A0AAJ0BIT3"/>
<sequence>EWRPSMQHTPVSGQFNQHAGYGIPPDHRPAKPIYAEEAHHGERPQSSGSCDTLVGPESAQQRRRARMQMSWWLPEILSQVGGILCLLAIILLLWYFNGKPPPNWQLGITLNTVLAFLTSLAKVAFLVPIVEGLGQLKWMWFSTRRHRPLIDMQVFDEATRGGWGGVKLLFRFRG</sequence>
<dbReference type="Proteomes" id="UP001239445">
    <property type="component" value="Unassembled WGS sequence"/>
</dbReference>
<keyword evidence="2" id="KW-0472">Membrane</keyword>
<evidence type="ECO:0000256" key="1">
    <source>
        <dbReference type="SAM" id="MobiDB-lite"/>
    </source>
</evidence>
<reference evidence="3" key="1">
    <citation type="submission" date="2023-06" db="EMBL/GenBank/DDBJ databases">
        <title>Genome-scale phylogeny and comparative genomics of the fungal order Sordariales.</title>
        <authorList>
            <consortium name="Lawrence Berkeley National Laboratory"/>
            <person name="Hensen N."/>
            <person name="Bonometti L."/>
            <person name="Westerberg I."/>
            <person name="Brannstrom I.O."/>
            <person name="Guillou S."/>
            <person name="Cros-Aarteil S."/>
            <person name="Calhoun S."/>
            <person name="Haridas S."/>
            <person name="Kuo A."/>
            <person name="Mondo S."/>
            <person name="Pangilinan J."/>
            <person name="Riley R."/>
            <person name="Labutti K."/>
            <person name="Andreopoulos B."/>
            <person name="Lipzen A."/>
            <person name="Chen C."/>
            <person name="Yanf M."/>
            <person name="Daum C."/>
            <person name="Ng V."/>
            <person name="Clum A."/>
            <person name="Steindorff A."/>
            <person name="Ohm R."/>
            <person name="Martin F."/>
            <person name="Silar P."/>
            <person name="Natvig D."/>
            <person name="Lalanne C."/>
            <person name="Gautier V."/>
            <person name="Ament-Velasquez S.L."/>
            <person name="Kruys A."/>
            <person name="Hutchinson M.I."/>
            <person name="Powell A.J."/>
            <person name="Barry K."/>
            <person name="Miller A.N."/>
            <person name="Grigoriev I.V."/>
            <person name="Debuchy R."/>
            <person name="Gladieux P."/>
            <person name="Thoren M.H."/>
            <person name="Johannesson H."/>
        </authorList>
    </citation>
    <scope>NUCLEOTIDE SEQUENCE</scope>
    <source>
        <strain evidence="3">PSN4</strain>
    </source>
</reference>